<dbReference type="InterPro" id="IPR057672">
    <property type="entry name" value="TPR_IPO4/5"/>
</dbReference>
<dbReference type="Pfam" id="PF18829">
    <property type="entry name" value="Importin_rep_6"/>
    <property type="match status" value="1"/>
</dbReference>
<evidence type="ECO:0000313" key="10">
    <source>
        <dbReference type="Proteomes" id="UP001187192"/>
    </source>
</evidence>
<evidence type="ECO:0000256" key="2">
    <source>
        <dbReference type="ARBA" id="ARBA00004496"/>
    </source>
</evidence>
<evidence type="ECO:0000256" key="1">
    <source>
        <dbReference type="ARBA" id="ARBA00004123"/>
    </source>
</evidence>
<keyword evidence="7" id="KW-0539">Nucleus</keyword>
<dbReference type="SUPFAM" id="SSF48371">
    <property type="entry name" value="ARM repeat"/>
    <property type="match status" value="1"/>
</dbReference>
<evidence type="ECO:0000256" key="7">
    <source>
        <dbReference type="ARBA" id="ARBA00023242"/>
    </source>
</evidence>
<evidence type="ECO:0000259" key="8">
    <source>
        <dbReference type="Pfam" id="PF25780"/>
    </source>
</evidence>
<evidence type="ECO:0000256" key="5">
    <source>
        <dbReference type="ARBA" id="ARBA00022737"/>
    </source>
</evidence>
<dbReference type="InterPro" id="IPR040122">
    <property type="entry name" value="Importin_beta"/>
</dbReference>
<dbReference type="Gene3D" id="1.25.10.10">
    <property type="entry name" value="Leucine-rich Repeat Variant"/>
    <property type="match status" value="1"/>
</dbReference>
<dbReference type="InterPro" id="IPR016024">
    <property type="entry name" value="ARM-type_fold"/>
</dbReference>
<comment type="caution">
    <text evidence="9">The sequence shown here is derived from an EMBL/GenBank/DDBJ whole genome shotgun (WGS) entry which is preliminary data.</text>
</comment>
<keyword evidence="4" id="KW-0963">Cytoplasm</keyword>
<feature type="domain" description="IPO4/5-like TPR repeats" evidence="8">
    <location>
        <begin position="136"/>
        <end position="276"/>
    </location>
</feature>
<proteinExistence type="predicted"/>
<keyword evidence="3" id="KW-0813">Transport</keyword>
<gene>
    <name evidence="9" type="ORF">TIFTF001_011550</name>
</gene>
<evidence type="ECO:0000313" key="9">
    <source>
        <dbReference type="EMBL" id="GMN42336.1"/>
    </source>
</evidence>
<comment type="subcellular location">
    <subcellularLocation>
        <location evidence="2">Cytoplasm</location>
    </subcellularLocation>
    <subcellularLocation>
        <location evidence="1">Nucleus</location>
    </subcellularLocation>
</comment>
<dbReference type="InterPro" id="IPR011989">
    <property type="entry name" value="ARM-like"/>
</dbReference>
<keyword evidence="5" id="KW-0677">Repeat</keyword>
<evidence type="ECO:0000256" key="3">
    <source>
        <dbReference type="ARBA" id="ARBA00022448"/>
    </source>
</evidence>
<dbReference type="Pfam" id="PF02985">
    <property type="entry name" value="HEAT"/>
    <property type="match status" value="1"/>
</dbReference>
<dbReference type="Proteomes" id="UP001187192">
    <property type="component" value="Unassembled WGS sequence"/>
</dbReference>
<dbReference type="InterPro" id="IPR000357">
    <property type="entry name" value="HEAT"/>
</dbReference>
<accession>A0AA88ALY5</accession>
<dbReference type="GO" id="GO:0005634">
    <property type="term" value="C:nucleus"/>
    <property type="evidence" value="ECO:0007669"/>
    <property type="project" value="UniProtKB-SubCell"/>
</dbReference>
<keyword evidence="10" id="KW-1185">Reference proteome</keyword>
<keyword evidence="6" id="KW-0653">Protein transport</keyword>
<reference evidence="9" key="1">
    <citation type="submission" date="2023-07" db="EMBL/GenBank/DDBJ databases">
        <title>draft genome sequence of fig (Ficus carica).</title>
        <authorList>
            <person name="Takahashi T."/>
            <person name="Nishimura K."/>
        </authorList>
    </citation>
    <scope>NUCLEOTIDE SEQUENCE</scope>
</reference>
<dbReference type="InterPro" id="IPR041389">
    <property type="entry name" value="Importin_rep_6"/>
</dbReference>
<dbReference type="AlphaFoldDB" id="A0AA88ALY5"/>
<dbReference type="GO" id="GO:0006606">
    <property type="term" value="P:protein import into nucleus"/>
    <property type="evidence" value="ECO:0007669"/>
    <property type="project" value="InterPro"/>
</dbReference>
<evidence type="ECO:0000256" key="6">
    <source>
        <dbReference type="ARBA" id="ARBA00022927"/>
    </source>
</evidence>
<protein>
    <recommendedName>
        <fullName evidence="8">IPO4/5-like TPR repeats domain-containing protein</fullName>
    </recommendedName>
</protein>
<dbReference type="GO" id="GO:0005737">
    <property type="term" value="C:cytoplasm"/>
    <property type="evidence" value="ECO:0007669"/>
    <property type="project" value="UniProtKB-SubCell"/>
</dbReference>
<evidence type="ECO:0000256" key="4">
    <source>
        <dbReference type="ARBA" id="ARBA00022490"/>
    </source>
</evidence>
<sequence length="1073" mass="120128">MERIRIRNRNPDPESRELITSPNLASMEAFVSNFQSNDPRCNRIISFCARHFPNTLSLKLSHLSISSPHLRANTFDVFAKALRSARSKFNITPMIRTEIKAPILECLIQESSKNPPSKALSVTVGAVASSVYTKSEITRGQWPELLDFVTSCITAADENKALQEWGLLVFRYLPGRALQGLNYPQFNLITSTILRQLSSSDMVIRASTIRASVSLVKSCTRYRDLDNLLPQFVASAEDLMASGEHDLAAKALRTLVQMAMEVPGYFTERLGVLFELVVRIAERDDIVEEVRAEAIQVLRELEDGIGDEMRKMIENLSEESVERFARLMVNFLEYVEDDPSWYRVDLDVVEQANSAVEKRSILLGTYFLDRLSFIQKGKLLPIVVRVARERVREQEWTKRHAGIEAISIIIEGCSEAFNDYLEEVLMLTLDLFRDFHVRVRAAAIRVIRAVSFDLEEKTVHEKYHDKILPALAVLAGDALCPSLQVQASIAIVFFCSDCKPDYFTPFLDGLTRRLLTVCQSPYKRVQEWGFSALSAVATSSQANFILVYDSTMASLKDILSKTHTFRKLARARCLECIGEIAGAVGKETFLSDSVLVMDTLMSLLGSLRRSDHELRILIFQALVNLFGCLGEDLSLYVSDLVPILIRSTQLYNPGVADTSLNQSDKVDGLKEKGLACKVLLRMATELRNSFFPSILEVANALVPLLQFNEHIKIKEIAISAIPELLKSAMSIAERGKSQTNTSSFVQKLVLLVMPALSEALEEETEGEMCIKFLNTIDKCILVSGSVFGKALGSTITTGIKRVLTAILDVNEPPPDEDDEVDYETGSEDFVKEQQEKILKEVTNCLCRLIKRFKTGFLPCFDELATLIPMMWDDKRNSNEKVMGFSIFRNLVEQCGVEAQKFYDPYLPCLLKACQHDDPSVRQEAALGIGACAESGDDIFRAQAGAALDSLDFVIGHPEALTPENGKTFDAAVSALGKICRFHRNDINAPEVIPKWLSCLPLTRNLDEAKIVHDQLCLMVEMRDYDLFGPNNQNLPIILAVLEEVLDNQENLATENTARRMTILVPRLKAEANP</sequence>
<name>A0AA88ALY5_FICCA</name>
<dbReference type="Pfam" id="PF25780">
    <property type="entry name" value="TPR_IPO5"/>
    <property type="match status" value="1"/>
</dbReference>
<dbReference type="PANTHER" id="PTHR10527">
    <property type="entry name" value="IMPORTIN BETA"/>
    <property type="match status" value="1"/>
</dbReference>
<dbReference type="EMBL" id="BTGU01000014">
    <property type="protein sequence ID" value="GMN42336.1"/>
    <property type="molecule type" value="Genomic_DNA"/>
</dbReference>
<organism evidence="9 10">
    <name type="scientific">Ficus carica</name>
    <name type="common">Common fig</name>
    <dbReference type="NCBI Taxonomy" id="3494"/>
    <lineage>
        <taxon>Eukaryota</taxon>
        <taxon>Viridiplantae</taxon>
        <taxon>Streptophyta</taxon>
        <taxon>Embryophyta</taxon>
        <taxon>Tracheophyta</taxon>
        <taxon>Spermatophyta</taxon>
        <taxon>Magnoliopsida</taxon>
        <taxon>eudicotyledons</taxon>
        <taxon>Gunneridae</taxon>
        <taxon>Pentapetalae</taxon>
        <taxon>rosids</taxon>
        <taxon>fabids</taxon>
        <taxon>Rosales</taxon>
        <taxon>Moraceae</taxon>
        <taxon>Ficeae</taxon>
        <taxon>Ficus</taxon>
    </lineage>
</organism>